<dbReference type="EMBL" id="CP009440">
    <property type="protein sequence ID" value="AJI54172.1"/>
    <property type="molecule type" value="Genomic_DNA"/>
</dbReference>
<protein>
    <recommendedName>
        <fullName evidence="3">ABC-type transport auxiliary lipoprotein component domain-containing protein</fullName>
    </recommendedName>
</protein>
<dbReference type="STRING" id="28110.KU46_1894"/>
<evidence type="ECO:0008006" key="3">
    <source>
        <dbReference type="Google" id="ProtNLM"/>
    </source>
</evidence>
<dbReference type="Proteomes" id="UP000031830">
    <property type="component" value="Chromosome"/>
</dbReference>
<dbReference type="OrthoDB" id="5605187at2"/>
<evidence type="ECO:0000313" key="2">
    <source>
        <dbReference type="Proteomes" id="UP000031830"/>
    </source>
</evidence>
<accession>A0A0B6D791</accession>
<name>A0A0B6D791_9GAMM</name>
<gene>
    <name evidence="1" type="ORF">LA55_1430</name>
</gene>
<reference evidence="1 2" key="1">
    <citation type="journal article" date="2015" name="Genome Announc.">
        <title>Genome sequencing of 18 francisella strains to aid in assay development and testing.</title>
        <authorList>
            <person name="Johnson S.L."/>
            <person name="Daligault H.E."/>
            <person name="Davenport K.W."/>
            <person name="Coyne S.R."/>
            <person name="Frey K.G."/>
            <person name="Koroleva G.I."/>
            <person name="Broomall S.M."/>
            <person name="Bishop-Lilly K.A."/>
            <person name="Bruce D.C."/>
            <person name="Chertkov O."/>
            <person name="Freitas T."/>
            <person name="Jaissle J."/>
            <person name="Ladner J.T."/>
            <person name="Rosenzweig C.N."/>
            <person name="Gibbons H.S."/>
            <person name="Palacios G.F."/>
            <person name="Redden C.L."/>
            <person name="Xu Y."/>
            <person name="Minogue T.D."/>
            <person name="Chain P.S."/>
        </authorList>
    </citation>
    <scope>NUCLEOTIDE SEQUENCE [LARGE SCALE GENOMIC DNA]</scope>
    <source>
        <strain evidence="1 2">GA01-2794</strain>
    </source>
</reference>
<dbReference type="RefSeq" id="WP_044526531.1">
    <property type="nucleotide sequence ID" value="NZ_CP009440.1"/>
</dbReference>
<dbReference type="KEGG" id="fpz:LA55_1430"/>
<organism evidence="1 2">
    <name type="scientific">Francisella philomiragia</name>
    <dbReference type="NCBI Taxonomy" id="28110"/>
    <lineage>
        <taxon>Bacteria</taxon>
        <taxon>Pseudomonadati</taxon>
        <taxon>Pseudomonadota</taxon>
        <taxon>Gammaproteobacteria</taxon>
        <taxon>Thiotrichales</taxon>
        <taxon>Francisellaceae</taxon>
        <taxon>Francisella</taxon>
    </lineage>
</organism>
<proteinExistence type="predicted"/>
<dbReference type="AlphaFoldDB" id="A0A0B6D791"/>
<evidence type="ECO:0000313" key="1">
    <source>
        <dbReference type="EMBL" id="AJI54172.1"/>
    </source>
</evidence>
<sequence>MKKYIILFTIILIPFQLLAFSIFGDPLEVPTKKQYVIYNQQIEANKLPDTKDADISTTLLIYNIQTQASKSTQMFYVKGNRLYTFKNSEWALPVSKMLTVAVFEYILDNNIVNNLAFQDINIRQEFTLSGTTTYGPILDLDNKQFFFYITFYLKNERTGYTKIKTIKYHHKFDNDNVTSDEYAKMTNDALVHIFSQLKPWLLENLQKEKHKNKQIEQREKTMPANSIQSLLTVKQ</sequence>